<dbReference type="AlphaFoldDB" id="A0A975A3R5"/>
<dbReference type="EMBL" id="CP024850">
    <property type="protein sequence ID" value="QSF25327.1"/>
    <property type="molecule type" value="Genomic_DNA"/>
</dbReference>
<sequence length="152" mass="18806">MKKKTKINFKNRIETKNIIKKIKNEKKKYILELYSGNNYIINSIIKKYNWFKKILKEKNQKLKIIKKYKKIKINNNIKKKKYNLILINPPYIKYKSKNLKKNIFENILAFTEFKNNIKIKNKLLFKNFFKKKSKLIIEYKKYKNENENIKYK</sequence>
<evidence type="ECO:0000313" key="2">
    <source>
        <dbReference type="Proteomes" id="UP000663075"/>
    </source>
</evidence>
<proteinExistence type="predicted"/>
<dbReference type="Proteomes" id="UP000663075">
    <property type="component" value="Chromosome"/>
</dbReference>
<accession>A0A975A3R5</accession>
<protein>
    <submittedName>
        <fullName evidence="1">Uncharacterized protein</fullName>
    </submittedName>
</protein>
<dbReference type="GO" id="GO:0003676">
    <property type="term" value="F:nucleic acid binding"/>
    <property type="evidence" value="ECO:0007669"/>
    <property type="project" value="InterPro"/>
</dbReference>
<dbReference type="InterPro" id="IPR029063">
    <property type="entry name" value="SAM-dependent_MTases_sf"/>
</dbReference>
<dbReference type="GO" id="GO:0032259">
    <property type="term" value="P:methylation"/>
    <property type="evidence" value="ECO:0007669"/>
    <property type="project" value="InterPro"/>
</dbReference>
<dbReference type="InterPro" id="IPR002052">
    <property type="entry name" value="DNA_methylase_N6_adenine_CS"/>
</dbReference>
<gene>
    <name evidence="1" type="ORF">CU086_00635</name>
</gene>
<dbReference type="SUPFAM" id="SSF53335">
    <property type="entry name" value="S-adenosyl-L-methionine-dependent methyltransferases"/>
    <property type="match status" value="1"/>
</dbReference>
<reference evidence="1" key="1">
    <citation type="submission" date="2017-11" db="EMBL/GenBank/DDBJ databases">
        <authorList>
            <person name="Jian Z."/>
        </authorList>
    </citation>
    <scope>NUCLEOTIDE SEQUENCE</scope>
    <source>
        <strain evidence="1">YC</strain>
    </source>
</reference>
<evidence type="ECO:0000313" key="1">
    <source>
        <dbReference type="EMBL" id="QSF25327.1"/>
    </source>
</evidence>
<keyword evidence="2" id="KW-1185">Reference proteome</keyword>
<dbReference type="GO" id="GO:0008168">
    <property type="term" value="F:methyltransferase activity"/>
    <property type="evidence" value="ECO:0007669"/>
    <property type="project" value="InterPro"/>
</dbReference>
<organism evidence="1 2">
    <name type="scientific">Candidatus Nasuia deltocephalincola</name>
    <dbReference type="NCBI Taxonomy" id="1160784"/>
    <lineage>
        <taxon>Bacteria</taxon>
        <taxon>Pseudomonadati</taxon>
        <taxon>Pseudomonadota</taxon>
        <taxon>Betaproteobacteria</taxon>
        <taxon>Candidatus Nasuia</taxon>
    </lineage>
</organism>
<name>A0A975A3R5_9PROT</name>
<dbReference type="PROSITE" id="PS00092">
    <property type="entry name" value="N6_MTASE"/>
    <property type="match status" value="1"/>
</dbReference>